<evidence type="ECO:0000313" key="2">
    <source>
        <dbReference type="Proteomes" id="UP000013307"/>
    </source>
</evidence>
<dbReference type="Proteomes" id="UP000013307">
    <property type="component" value="Chromosome"/>
</dbReference>
<accession>N0BGU5</accession>
<protein>
    <submittedName>
        <fullName evidence="1">Uncharacterized protein</fullName>
    </submittedName>
</protein>
<gene>
    <name evidence="1" type="ORF">Asulf_01504</name>
</gene>
<organism evidence="1 2">
    <name type="scientific">Archaeoglobus sulfaticallidus PM70-1</name>
    <dbReference type="NCBI Taxonomy" id="387631"/>
    <lineage>
        <taxon>Archaea</taxon>
        <taxon>Methanobacteriati</taxon>
        <taxon>Methanobacteriota</taxon>
        <taxon>Archaeoglobi</taxon>
        <taxon>Archaeoglobales</taxon>
        <taxon>Archaeoglobaceae</taxon>
        <taxon>Archaeoglobus</taxon>
    </lineage>
</organism>
<keyword evidence="2" id="KW-1185">Reference proteome</keyword>
<dbReference type="KEGG" id="ast:Asulf_01504"/>
<dbReference type="AlphaFoldDB" id="N0BGU5"/>
<dbReference type="HOGENOM" id="CLU_2299200_0_0_2"/>
<sequence length="100" mass="11990">MIVQATLDWNFSAITNRRRVKFLREGVIGPLRMHIGKCQPHEKNYGYLICDNYWSKIIIHDALNSFKITKKPRYCKTCRKKSSGHVERYKHCWADRFYIP</sequence>
<dbReference type="GeneID" id="15393139"/>
<reference evidence="1 2" key="1">
    <citation type="journal article" date="2013" name="Genome Announc.">
        <title>Complete Genome Sequence of the Thermophilic and Facultatively Chemolithoautotrophic Sulfate Reducer Archaeoglobus sulfaticallidus Strain PM70-1T.</title>
        <authorList>
            <person name="Stokke R."/>
            <person name="Hocking W.P."/>
            <person name="Steinsbu B.O."/>
            <person name="Steen I.H."/>
        </authorList>
    </citation>
    <scope>NUCLEOTIDE SEQUENCE [LARGE SCALE GENOMIC DNA]</scope>
    <source>
        <strain evidence="1">PM70-1</strain>
    </source>
</reference>
<dbReference type="STRING" id="387631.Asulf_01504"/>
<evidence type="ECO:0000313" key="1">
    <source>
        <dbReference type="EMBL" id="AGK61487.1"/>
    </source>
</evidence>
<name>N0BGU5_9EURY</name>
<proteinExistence type="predicted"/>
<dbReference type="EMBL" id="CP005290">
    <property type="protein sequence ID" value="AGK61487.1"/>
    <property type="molecule type" value="Genomic_DNA"/>
</dbReference>
<dbReference type="RefSeq" id="WP_015591085.1">
    <property type="nucleotide sequence ID" value="NC_021169.1"/>
</dbReference>